<accession>A0A1J1IH52</accession>
<name>A0A1J1IH52_9DIPT</name>
<evidence type="ECO:0000313" key="2">
    <source>
        <dbReference type="Proteomes" id="UP000183832"/>
    </source>
</evidence>
<dbReference type="EMBL" id="CVRI01000047">
    <property type="protein sequence ID" value="CRK98366.1"/>
    <property type="molecule type" value="Genomic_DNA"/>
</dbReference>
<gene>
    <name evidence="1" type="ORF">CLUMA_CG011725</name>
</gene>
<sequence length="93" mass="11132">MKSIQEYTILWNATENAEMHRYVSLTIPKPTSILHHFMTSSLLFLFESSCAALWQIRRDEDLSKEYKEKQMLLPVLWFRCNIKDNSKFAEKEM</sequence>
<organism evidence="1 2">
    <name type="scientific">Clunio marinus</name>
    <dbReference type="NCBI Taxonomy" id="568069"/>
    <lineage>
        <taxon>Eukaryota</taxon>
        <taxon>Metazoa</taxon>
        <taxon>Ecdysozoa</taxon>
        <taxon>Arthropoda</taxon>
        <taxon>Hexapoda</taxon>
        <taxon>Insecta</taxon>
        <taxon>Pterygota</taxon>
        <taxon>Neoptera</taxon>
        <taxon>Endopterygota</taxon>
        <taxon>Diptera</taxon>
        <taxon>Nematocera</taxon>
        <taxon>Chironomoidea</taxon>
        <taxon>Chironomidae</taxon>
        <taxon>Clunio</taxon>
    </lineage>
</organism>
<reference evidence="1 2" key="1">
    <citation type="submission" date="2015-04" db="EMBL/GenBank/DDBJ databases">
        <authorList>
            <person name="Syromyatnikov M.Y."/>
            <person name="Popov V.N."/>
        </authorList>
    </citation>
    <scope>NUCLEOTIDE SEQUENCE [LARGE SCALE GENOMIC DNA]</scope>
</reference>
<dbReference type="AlphaFoldDB" id="A0A1J1IH52"/>
<proteinExistence type="predicted"/>
<dbReference type="Proteomes" id="UP000183832">
    <property type="component" value="Unassembled WGS sequence"/>
</dbReference>
<evidence type="ECO:0000313" key="1">
    <source>
        <dbReference type="EMBL" id="CRK98366.1"/>
    </source>
</evidence>
<keyword evidence="2" id="KW-1185">Reference proteome</keyword>
<protein>
    <submittedName>
        <fullName evidence="1">CLUMA_CG011725, isoform A</fullName>
    </submittedName>
</protein>